<dbReference type="AlphaFoldDB" id="A0A918U0H3"/>
<reference evidence="2" key="1">
    <citation type="journal article" date="2014" name="Int. J. Syst. Evol. Microbiol.">
        <title>Complete genome sequence of Corynebacterium casei LMG S-19264T (=DSM 44701T), isolated from a smear-ripened cheese.</title>
        <authorList>
            <consortium name="US DOE Joint Genome Institute (JGI-PGF)"/>
            <person name="Walter F."/>
            <person name="Albersmeier A."/>
            <person name="Kalinowski J."/>
            <person name="Ruckert C."/>
        </authorList>
    </citation>
    <scope>NUCLEOTIDE SEQUENCE</scope>
    <source>
        <strain evidence="2">JCM 4633</strain>
    </source>
</reference>
<dbReference type="InterPro" id="IPR027417">
    <property type="entry name" value="P-loop_NTPase"/>
</dbReference>
<dbReference type="Gene3D" id="3.40.50.300">
    <property type="entry name" value="P-loop containing nucleotide triphosphate hydrolases"/>
    <property type="match status" value="1"/>
</dbReference>
<protein>
    <recommendedName>
        <fullName evidence="1">NACHT N-terminal Helical domain-containing protein</fullName>
    </recommendedName>
</protein>
<evidence type="ECO:0000313" key="2">
    <source>
        <dbReference type="EMBL" id="GHC74312.1"/>
    </source>
</evidence>
<dbReference type="InterPro" id="IPR054567">
    <property type="entry name" value="NNH7"/>
</dbReference>
<dbReference type="Pfam" id="PF22738">
    <property type="entry name" value="NNH7"/>
    <property type="match status" value="1"/>
</dbReference>
<name>A0A918U0H3_STRCJ</name>
<proteinExistence type="predicted"/>
<accession>A0A918U0H3</accession>
<comment type="caution">
    <text evidence="2">The sequence shown here is derived from an EMBL/GenBank/DDBJ whole genome shotgun (WGS) entry which is preliminary data.</text>
</comment>
<gene>
    <name evidence="2" type="ORF">GCM10010507_62140</name>
</gene>
<dbReference type="Proteomes" id="UP000646244">
    <property type="component" value="Unassembled WGS sequence"/>
</dbReference>
<feature type="domain" description="NACHT N-terminal Helical" evidence="1">
    <location>
        <begin position="22"/>
        <end position="242"/>
    </location>
</feature>
<dbReference type="EMBL" id="BMVB01000046">
    <property type="protein sequence ID" value="GHC74312.1"/>
    <property type="molecule type" value="Genomic_DNA"/>
</dbReference>
<organism evidence="2 3">
    <name type="scientific">Streptomyces cinnamoneus</name>
    <name type="common">Streptoverticillium cinnamoneum</name>
    <dbReference type="NCBI Taxonomy" id="53446"/>
    <lineage>
        <taxon>Bacteria</taxon>
        <taxon>Bacillati</taxon>
        <taxon>Actinomycetota</taxon>
        <taxon>Actinomycetes</taxon>
        <taxon>Kitasatosporales</taxon>
        <taxon>Streptomycetaceae</taxon>
        <taxon>Streptomyces</taxon>
        <taxon>Streptomyces cinnamoneus group</taxon>
    </lineage>
</organism>
<evidence type="ECO:0000313" key="3">
    <source>
        <dbReference type="Proteomes" id="UP000646244"/>
    </source>
</evidence>
<dbReference type="SUPFAM" id="SSF52540">
    <property type="entry name" value="P-loop containing nucleoside triphosphate hydrolases"/>
    <property type="match status" value="1"/>
</dbReference>
<reference evidence="2" key="2">
    <citation type="submission" date="2020-09" db="EMBL/GenBank/DDBJ databases">
        <authorList>
            <person name="Sun Q."/>
            <person name="Ohkuma M."/>
        </authorList>
    </citation>
    <scope>NUCLEOTIDE SEQUENCE</scope>
    <source>
        <strain evidence="2">JCM 4633</strain>
    </source>
</reference>
<sequence length="1043" mass="113888">MAPATRQGETGAASGDGMRVRRLLGYGDAVVLLGRDRPALIALDTALGGALSLATGGFSESVLSLFDAQGRILRIGRDLTAGLRTALGASSRAERSRRLAAAHTVIVVTAYFEAFGETRLPFAQRELDLTRRDQLRLAGGSAAARDFLDQLVGAAPPMPAPHLPYEQALDELRTWCEQLSGRLLFFVRGLAVWDGLDDTGREATRQALGDDLCARAVDRYEELFARLAVDVPEFAFWSSQVEHQGTRAELRQALAGMESLLAGLWPARRPTDLAAALSAAYRAVLDRPVLADGEVPTAMRLPTLGEGYFDPDFTVRPVAGQDGPAREEWWAGAPVRRDLTEYLAGAFTSPGTTAAPLVVLGQPGAGKSVLTKVLAARLPAAGFLPVRVALREVPAEADIQDQIECAVRAATGEPVSWPDLVRSAGGAMPVVLLDGFDELLQATGVSQSDYLVKVARFQQREADQGRPVIALVTSRTAVADRARYPHGAVALRLEPFRSEQIDSWLDGWNRSNASYFAAQGLAPLPPAVVARHHALASQPLLLLMLALYDAADNALQQGDDAGAPLGEAELYEALLTAFAGREVAKTGAGLPDRELAAQVERELQRLSLIAFGMLNRRRQWITSAELEEDLAALLGRSTVRADGFRAPLGQAEIALGRFFFVQRAQAVQDSRRLSTYEFLHATFGEYLAARLAVQLVTGLLGQRPVLIVGPAPVDDDLLYALLSFAPLSSRQILRFVAFRLGQLEDAGRTALKGLLIRVLSQCEERTEHRYADYRPARPVTSSRHGVYSANLFLLLLFLSGGITTSELFPESDDPPGTWHRRILLWRSSFNEQQWTDFAVVLLLRHTWHGSQRDLEIRPAADGRPGPLEPVDPYWLYRYPPGNPSRGNVVWSRTYWQQVQHKMDVSGGTNDSVVRHAMDPVFEWLGPTVSTFVGVGDGPASSAAHDLIRLWLSSRLGAPVDDVVRLYRRCSLLLGLETALPGDTRDGVALLLIGLLHNDADRLPPDLFDELMYTVALNLSAEGLQALSPRLQQQVEEYFPHHRP</sequence>
<evidence type="ECO:0000259" key="1">
    <source>
        <dbReference type="Pfam" id="PF22738"/>
    </source>
</evidence>